<feature type="compositionally biased region" description="Polar residues" evidence="1">
    <location>
        <begin position="90"/>
        <end position="99"/>
    </location>
</feature>
<protein>
    <submittedName>
        <fullName evidence="2">Uncharacterized protein</fullName>
    </submittedName>
</protein>
<gene>
    <name evidence="2" type="ORF">GH714_010219</name>
</gene>
<feature type="region of interest" description="Disordered" evidence="1">
    <location>
        <begin position="90"/>
        <end position="109"/>
    </location>
</feature>
<dbReference type="EMBL" id="JAAGAX010000004">
    <property type="protein sequence ID" value="KAF2317000.1"/>
    <property type="molecule type" value="Genomic_DNA"/>
</dbReference>
<dbReference type="Proteomes" id="UP000467840">
    <property type="component" value="Chromosome 6"/>
</dbReference>
<name>A0A6A6MTY0_HEVBR</name>
<reference evidence="2 3" key="1">
    <citation type="journal article" date="2020" name="Mol. Plant">
        <title>The Chromosome-Based Rubber Tree Genome Provides New Insights into Spurge Genome Evolution and Rubber Biosynthesis.</title>
        <authorList>
            <person name="Liu J."/>
            <person name="Shi C."/>
            <person name="Shi C.C."/>
            <person name="Li W."/>
            <person name="Zhang Q.J."/>
            <person name="Zhang Y."/>
            <person name="Li K."/>
            <person name="Lu H.F."/>
            <person name="Shi C."/>
            <person name="Zhu S.T."/>
            <person name="Xiao Z.Y."/>
            <person name="Nan H."/>
            <person name="Yue Y."/>
            <person name="Zhu X.G."/>
            <person name="Wu Y."/>
            <person name="Hong X.N."/>
            <person name="Fan G.Y."/>
            <person name="Tong Y."/>
            <person name="Zhang D."/>
            <person name="Mao C.L."/>
            <person name="Liu Y.L."/>
            <person name="Hao S.J."/>
            <person name="Liu W.Q."/>
            <person name="Lv M.Q."/>
            <person name="Zhang H.B."/>
            <person name="Liu Y."/>
            <person name="Hu-Tang G.R."/>
            <person name="Wang J.P."/>
            <person name="Wang J.H."/>
            <person name="Sun Y.H."/>
            <person name="Ni S.B."/>
            <person name="Chen W.B."/>
            <person name="Zhang X.C."/>
            <person name="Jiao Y.N."/>
            <person name="Eichler E.E."/>
            <person name="Li G.H."/>
            <person name="Liu X."/>
            <person name="Gao L.Z."/>
        </authorList>
    </citation>
    <scope>NUCLEOTIDE SEQUENCE [LARGE SCALE GENOMIC DNA]</scope>
    <source>
        <strain evidence="3">cv. GT1</strain>
        <tissue evidence="2">Leaf</tissue>
    </source>
</reference>
<comment type="caution">
    <text evidence="2">The sequence shown here is derived from an EMBL/GenBank/DDBJ whole genome shotgun (WGS) entry which is preliminary data.</text>
</comment>
<evidence type="ECO:0000313" key="3">
    <source>
        <dbReference type="Proteomes" id="UP000467840"/>
    </source>
</evidence>
<organism evidence="2 3">
    <name type="scientific">Hevea brasiliensis</name>
    <name type="common">Para rubber tree</name>
    <name type="synonym">Siphonia brasiliensis</name>
    <dbReference type="NCBI Taxonomy" id="3981"/>
    <lineage>
        <taxon>Eukaryota</taxon>
        <taxon>Viridiplantae</taxon>
        <taxon>Streptophyta</taxon>
        <taxon>Embryophyta</taxon>
        <taxon>Tracheophyta</taxon>
        <taxon>Spermatophyta</taxon>
        <taxon>Magnoliopsida</taxon>
        <taxon>eudicotyledons</taxon>
        <taxon>Gunneridae</taxon>
        <taxon>Pentapetalae</taxon>
        <taxon>rosids</taxon>
        <taxon>fabids</taxon>
        <taxon>Malpighiales</taxon>
        <taxon>Euphorbiaceae</taxon>
        <taxon>Crotonoideae</taxon>
        <taxon>Micrandreae</taxon>
        <taxon>Hevea</taxon>
    </lineage>
</organism>
<evidence type="ECO:0000313" key="2">
    <source>
        <dbReference type="EMBL" id="KAF2317000.1"/>
    </source>
</evidence>
<sequence length="140" mass="15562">MFVKQINEEILRRDFGFAIDNPKRVAYLEEIEDASVDKNSIDKKKFINDDMQQDNDILQDESIPEKCVRGIGSKVDSIFYGIMKDPITSLGSASNNTPSEGVYDNGGIDGEQYGDVEGVQVDYEGYDGVQVGEMAGEQLH</sequence>
<keyword evidence="3" id="KW-1185">Reference proteome</keyword>
<dbReference type="AlphaFoldDB" id="A0A6A6MTY0"/>
<accession>A0A6A6MTY0</accession>
<proteinExistence type="predicted"/>
<evidence type="ECO:0000256" key="1">
    <source>
        <dbReference type="SAM" id="MobiDB-lite"/>
    </source>
</evidence>